<evidence type="ECO:0000256" key="12">
    <source>
        <dbReference type="SAM" id="Phobius"/>
    </source>
</evidence>
<feature type="compositionally biased region" description="Low complexity" evidence="11">
    <location>
        <begin position="16"/>
        <end position="30"/>
    </location>
</feature>
<feature type="transmembrane region" description="Helical" evidence="12">
    <location>
        <begin position="326"/>
        <end position="347"/>
    </location>
</feature>
<keyword evidence="6 12" id="KW-0812">Transmembrane</keyword>
<evidence type="ECO:0000256" key="1">
    <source>
        <dbReference type="ARBA" id="ARBA00004651"/>
    </source>
</evidence>
<protein>
    <recommendedName>
        <fullName evidence="10">Autoinducer 2 import system permease protein LsrC</fullName>
    </recommendedName>
</protein>
<comment type="caution">
    <text evidence="13">The sequence shown here is derived from an EMBL/GenBank/DDBJ whole genome shotgun (WGS) entry which is preliminary data.</text>
</comment>
<evidence type="ECO:0000256" key="8">
    <source>
        <dbReference type="ARBA" id="ARBA00023136"/>
    </source>
</evidence>
<dbReference type="InterPro" id="IPR001851">
    <property type="entry name" value="ABC_transp_permease"/>
</dbReference>
<evidence type="ECO:0000256" key="9">
    <source>
        <dbReference type="ARBA" id="ARBA00025439"/>
    </source>
</evidence>
<dbReference type="PANTHER" id="PTHR32196:SF29">
    <property type="entry name" value="AUTOINDUCER 2 IMPORT SYSTEM PERMEASE PROTEIN LSRC"/>
    <property type="match status" value="1"/>
</dbReference>
<feature type="region of interest" description="Disordered" evidence="11">
    <location>
        <begin position="1"/>
        <end position="30"/>
    </location>
</feature>
<feature type="transmembrane region" description="Helical" evidence="12">
    <location>
        <begin position="123"/>
        <end position="147"/>
    </location>
</feature>
<evidence type="ECO:0000256" key="11">
    <source>
        <dbReference type="SAM" id="MobiDB-lite"/>
    </source>
</evidence>
<keyword evidence="5" id="KW-0997">Cell inner membrane</keyword>
<dbReference type="Pfam" id="PF02653">
    <property type="entry name" value="BPD_transp_2"/>
    <property type="match status" value="1"/>
</dbReference>
<evidence type="ECO:0000313" key="13">
    <source>
        <dbReference type="EMBL" id="GAA0933327.1"/>
    </source>
</evidence>
<evidence type="ECO:0000256" key="10">
    <source>
        <dbReference type="ARBA" id="ARBA00039382"/>
    </source>
</evidence>
<gene>
    <name evidence="13" type="ORF">GCM10009554_18410</name>
</gene>
<feature type="transmembrane region" description="Helical" evidence="12">
    <location>
        <begin position="302"/>
        <end position="320"/>
    </location>
</feature>
<reference evidence="14" key="1">
    <citation type="journal article" date="2019" name="Int. J. Syst. Evol. Microbiol.">
        <title>The Global Catalogue of Microorganisms (GCM) 10K type strain sequencing project: providing services to taxonomists for standard genome sequencing and annotation.</title>
        <authorList>
            <consortium name="The Broad Institute Genomics Platform"/>
            <consortium name="The Broad Institute Genome Sequencing Center for Infectious Disease"/>
            <person name="Wu L."/>
            <person name="Ma J."/>
        </authorList>
    </citation>
    <scope>NUCLEOTIDE SEQUENCE [LARGE SCALE GENOMIC DNA]</scope>
    <source>
        <strain evidence="14">JCM 10977</strain>
    </source>
</reference>
<evidence type="ECO:0000256" key="6">
    <source>
        <dbReference type="ARBA" id="ARBA00022692"/>
    </source>
</evidence>
<keyword evidence="3" id="KW-0813">Transport</keyword>
<comment type="function">
    <text evidence="9">Part of the ABC transporter complex LsrABCD involved in autoinducer 2 (AI-2) import. Probably responsible for the translocation of the substrate across the membrane.</text>
</comment>
<evidence type="ECO:0000256" key="5">
    <source>
        <dbReference type="ARBA" id="ARBA00022519"/>
    </source>
</evidence>
<keyword evidence="8 12" id="KW-0472">Membrane</keyword>
<feature type="transmembrane region" description="Helical" evidence="12">
    <location>
        <begin position="278"/>
        <end position="295"/>
    </location>
</feature>
<feature type="transmembrane region" description="Helical" evidence="12">
    <location>
        <begin position="43"/>
        <end position="63"/>
    </location>
</feature>
<evidence type="ECO:0000256" key="7">
    <source>
        <dbReference type="ARBA" id="ARBA00022989"/>
    </source>
</evidence>
<feature type="transmembrane region" description="Helical" evidence="12">
    <location>
        <begin position="193"/>
        <end position="216"/>
    </location>
</feature>
<accession>A0ABP4AB07</accession>
<sequence length="362" mass="36368">MTAAPTRARSAGADSAGPDLAPPAANLPAGASRRSSLDLVLRARELGIVLALAVLVAVTTISNPRFLSGQSIRDILLGTAILAVLAVGQAVVVITRNIDLSVGSVLGLSAFTVGTLLRDHPGLPVLPALLIGAAVGGVCGAVNGVLVRYGNVPALVVTLGTLYVVRGITYFWAGGQQINADELPAGFLDFGNATLLGVPYLVLIALLVLGVTGVVLRNYRVGRELYAMGSSPQAARLAGISVGRRTIGAFGVSGALAGLAGVLFAARFGTIDAAAGTGYELNVVAAVVVGGVAVFGGSGSVWGAALGALLLTTIGSSLAVLEINQFWQQAIVGGLILLAIGADRLVAVRMAASLKKRGSHVS</sequence>
<keyword evidence="4" id="KW-1003">Cell membrane</keyword>
<dbReference type="Proteomes" id="UP001500542">
    <property type="component" value="Unassembled WGS sequence"/>
</dbReference>
<organism evidence="13 14">
    <name type="scientific">Kribbella koreensis</name>
    <dbReference type="NCBI Taxonomy" id="57909"/>
    <lineage>
        <taxon>Bacteria</taxon>
        <taxon>Bacillati</taxon>
        <taxon>Actinomycetota</taxon>
        <taxon>Actinomycetes</taxon>
        <taxon>Propionibacteriales</taxon>
        <taxon>Kribbellaceae</taxon>
        <taxon>Kribbella</taxon>
    </lineage>
</organism>
<dbReference type="PANTHER" id="PTHR32196">
    <property type="entry name" value="ABC TRANSPORTER PERMEASE PROTEIN YPHD-RELATED-RELATED"/>
    <property type="match status" value="1"/>
</dbReference>
<evidence type="ECO:0000256" key="3">
    <source>
        <dbReference type="ARBA" id="ARBA00022448"/>
    </source>
</evidence>
<proteinExistence type="predicted"/>
<evidence type="ECO:0000256" key="4">
    <source>
        <dbReference type="ARBA" id="ARBA00022475"/>
    </source>
</evidence>
<keyword evidence="14" id="KW-1185">Reference proteome</keyword>
<feature type="transmembrane region" description="Helical" evidence="12">
    <location>
        <begin position="100"/>
        <end position="117"/>
    </location>
</feature>
<comment type="subunit">
    <text evidence="2">The complex is composed of two ATP-binding proteins (LsrA), two transmembrane proteins (LsrC and LsrD) and a solute-binding protein (LsrB).</text>
</comment>
<feature type="transmembrane region" description="Helical" evidence="12">
    <location>
        <begin position="246"/>
        <end position="266"/>
    </location>
</feature>
<feature type="transmembrane region" description="Helical" evidence="12">
    <location>
        <begin position="75"/>
        <end position="93"/>
    </location>
</feature>
<comment type="subcellular location">
    <subcellularLocation>
        <location evidence="1">Cell membrane</location>
        <topology evidence="1">Multi-pass membrane protein</topology>
    </subcellularLocation>
</comment>
<feature type="transmembrane region" description="Helical" evidence="12">
    <location>
        <begin position="154"/>
        <end position="173"/>
    </location>
</feature>
<name>A0ABP4AB07_9ACTN</name>
<dbReference type="CDD" id="cd06579">
    <property type="entry name" value="TM_PBP1_transp_AraH_like"/>
    <property type="match status" value="1"/>
</dbReference>
<keyword evidence="7 12" id="KW-1133">Transmembrane helix</keyword>
<dbReference type="EMBL" id="BAAAHK010000004">
    <property type="protein sequence ID" value="GAA0933327.1"/>
    <property type="molecule type" value="Genomic_DNA"/>
</dbReference>
<dbReference type="RefSeq" id="WP_343966946.1">
    <property type="nucleotide sequence ID" value="NZ_BAAAHK010000004.1"/>
</dbReference>
<evidence type="ECO:0000256" key="2">
    <source>
        <dbReference type="ARBA" id="ARBA00011262"/>
    </source>
</evidence>
<evidence type="ECO:0000313" key="14">
    <source>
        <dbReference type="Proteomes" id="UP001500542"/>
    </source>
</evidence>